<protein>
    <submittedName>
        <fullName evidence="1">Uncharacterized protein</fullName>
    </submittedName>
</protein>
<dbReference type="EMBL" id="LAJX01000358">
    <property type="protein sequence ID" value="KJV04974.1"/>
    <property type="molecule type" value="Genomic_DNA"/>
</dbReference>
<reference evidence="1 2" key="2">
    <citation type="journal article" date="2016" name="Microb. Ecol.">
        <title>Genome Characteristics of a Novel Type I Methanotroph (Sn10-6) Isolated from a Flooded Indian Rice Field.</title>
        <authorList>
            <person name="Rahalkar M.C."/>
            <person name="Pandit P.S."/>
            <person name="Dhakephalkar P.K."/>
            <person name="Pore S."/>
            <person name="Arora P."/>
            <person name="Kapse N."/>
        </authorList>
    </citation>
    <scope>NUCLEOTIDE SEQUENCE [LARGE SCALE GENOMIC DNA]</scope>
    <source>
        <strain evidence="1 2">Sn10-6</strain>
    </source>
</reference>
<dbReference type="Proteomes" id="UP000033684">
    <property type="component" value="Unassembled WGS sequence"/>
</dbReference>
<evidence type="ECO:0000313" key="1">
    <source>
        <dbReference type="EMBL" id="KJV04974.1"/>
    </source>
</evidence>
<sequence>MFGYRANTFVEANSVQFPHSEVPDQATRSEFQTHPGPVMDANDEVVWITLKGGPTEKRDFAIVIAKFDPKFAVSLPFKLLIPRPYSLFYFSKLISGIAVSSPVTDITFYRKNGSY</sequence>
<name>A0A0F3IHN7_9GAMM</name>
<reference evidence="2" key="1">
    <citation type="submission" date="2015-03" db="EMBL/GenBank/DDBJ databases">
        <title>Draft genome sequence of a novel methanotroph (Sn10-6) isolated from flooded ricefield rhizosphere in India.</title>
        <authorList>
            <person name="Pandit P.S."/>
            <person name="Pore S.D."/>
            <person name="Arora P."/>
            <person name="Kapse N.G."/>
            <person name="Dhakephalkar P.K."/>
            <person name="Rahalkar M.C."/>
        </authorList>
    </citation>
    <scope>NUCLEOTIDE SEQUENCE [LARGE SCALE GENOMIC DNA]</scope>
    <source>
        <strain evidence="2">Sn10-6</strain>
    </source>
</reference>
<gene>
    <name evidence="1" type="ORF">VZ94_21560</name>
</gene>
<organism evidence="1 2">
    <name type="scientific">Methylocucumis oryzae</name>
    <dbReference type="NCBI Taxonomy" id="1632867"/>
    <lineage>
        <taxon>Bacteria</taxon>
        <taxon>Pseudomonadati</taxon>
        <taxon>Pseudomonadota</taxon>
        <taxon>Gammaproteobacteria</taxon>
        <taxon>Methylococcales</taxon>
        <taxon>Methylococcaceae</taxon>
        <taxon>Methylocucumis</taxon>
    </lineage>
</organism>
<proteinExistence type="predicted"/>
<comment type="caution">
    <text evidence="1">The sequence shown here is derived from an EMBL/GenBank/DDBJ whole genome shotgun (WGS) entry which is preliminary data.</text>
</comment>
<keyword evidence="2" id="KW-1185">Reference proteome</keyword>
<evidence type="ECO:0000313" key="2">
    <source>
        <dbReference type="Proteomes" id="UP000033684"/>
    </source>
</evidence>
<accession>A0A0F3IHN7</accession>
<dbReference type="AlphaFoldDB" id="A0A0F3IHN7"/>